<dbReference type="PROSITE" id="PS50887">
    <property type="entry name" value="GGDEF"/>
    <property type="match status" value="1"/>
</dbReference>
<feature type="transmembrane region" description="Helical" evidence="3">
    <location>
        <begin position="175"/>
        <end position="195"/>
    </location>
</feature>
<keyword evidence="3" id="KW-0812">Transmembrane</keyword>
<evidence type="ECO:0000313" key="6">
    <source>
        <dbReference type="Proteomes" id="UP000614272"/>
    </source>
</evidence>
<keyword evidence="3" id="KW-1133">Transmembrane helix</keyword>
<keyword evidence="3" id="KW-0472">Membrane</keyword>
<dbReference type="EC" id="2.7.7.65" evidence="1"/>
<dbReference type="InterPro" id="IPR000160">
    <property type="entry name" value="GGDEF_dom"/>
</dbReference>
<keyword evidence="6" id="KW-1185">Reference proteome</keyword>
<reference evidence="6" key="1">
    <citation type="journal article" date="2019" name="Int. J. Syst. Evol. Microbiol.">
        <title>The Global Catalogue of Microorganisms (GCM) 10K type strain sequencing project: providing services to taxonomists for standard genome sequencing and annotation.</title>
        <authorList>
            <consortium name="The Broad Institute Genomics Platform"/>
            <consortium name="The Broad Institute Genome Sequencing Center for Infectious Disease"/>
            <person name="Wu L."/>
            <person name="Ma J."/>
        </authorList>
    </citation>
    <scope>NUCLEOTIDE SEQUENCE [LARGE SCALE GENOMIC DNA]</scope>
    <source>
        <strain evidence="6">CGMCC 1.12923</strain>
    </source>
</reference>
<accession>A0ABQ1R9C6</accession>
<dbReference type="CDD" id="cd01949">
    <property type="entry name" value="GGDEF"/>
    <property type="match status" value="1"/>
</dbReference>
<dbReference type="PANTHER" id="PTHR45138:SF9">
    <property type="entry name" value="DIGUANYLATE CYCLASE DGCM-RELATED"/>
    <property type="match status" value="1"/>
</dbReference>
<dbReference type="InterPro" id="IPR029787">
    <property type="entry name" value="Nucleotide_cyclase"/>
</dbReference>
<dbReference type="InterPro" id="IPR050469">
    <property type="entry name" value="Diguanylate_Cyclase"/>
</dbReference>
<comment type="catalytic activity">
    <reaction evidence="2">
        <text>2 GTP = 3',3'-c-di-GMP + 2 diphosphate</text>
        <dbReference type="Rhea" id="RHEA:24898"/>
        <dbReference type="ChEBI" id="CHEBI:33019"/>
        <dbReference type="ChEBI" id="CHEBI:37565"/>
        <dbReference type="ChEBI" id="CHEBI:58805"/>
        <dbReference type="EC" id="2.7.7.65"/>
    </reaction>
</comment>
<evidence type="ECO:0000256" key="3">
    <source>
        <dbReference type="SAM" id="Phobius"/>
    </source>
</evidence>
<gene>
    <name evidence="5" type="ORF">GCM10011357_15260</name>
</gene>
<dbReference type="SMART" id="SM00267">
    <property type="entry name" value="GGDEF"/>
    <property type="match status" value="1"/>
</dbReference>
<evidence type="ECO:0000256" key="2">
    <source>
        <dbReference type="ARBA" id="ARBA00034247"/>
    </source>
</evidence>
<feature type="transmembrane region" description="Helical" evidence="3">
    <location>
        <begin position="54"/>
        <end position="73"/>
    </location>
</feature>
<dbReference type="PANTHER" id="PTHR45138">
    <property type="entry name" value="REGULATORY COMPONENTS OF SENSORY TRANSDUCTION SYSTEM"/>
    <property type="match status" value="1"/>
</dbReference>
<sequence length="368" mass="40705">MINLMVSGYLVAIYFYHEREQAFLSWALACGCFVVGSLILLVQYWLAMSLSIPGYMLLVFSSCLLLRGVVQLFQDDNTRMWGAGYMPVFALTALILAMAPVAGISTGGVASLMMALFFVLTERALARQQDSFIVVVVLLRVLMFVHALIMTVQGLSYLLTFETASALSGVGQWSLFSHLLLTVATALTLPMMHAIREKQEWHKRANTDVLTATLTRRGFFDLAAQKLALHGAEPCTFLMIDIDHFKPINDQYGHATGDLVLQQVAQRIQAGVRKDDLLGRLGGEEFGVLMTETTEQEANVIANRLLGQISASEFMGETQQISVTVSIGAMTQVSSKHDLEHLLRQADKALYQAKERGRNMLKFADKTA</sequence>
<dbReference type="NCBIfam" id="TIGR00254">
    <property type="entry name" value="GGDEF"/>
    <property type="match status" value="1"/>
</dbReference>
<feature type="transmembrane region" description="Helical" evidence="3">
    <location>
        <begin position="93"/>
        <end position="120"/>
    </location>
</feature>
<organism evidence="5 6">
    <name type="scientific">Lacimicrobium alkaliphilum</name>
    <dbReference type="NCBI Taxonomy" id="1526571"/>
    <lineage>
        <taxon>Bacteria</taxon>
        <taxon>Pseudomonadati</taxon>
        <taxon>Pseudomonadota</taxon>
        <taxon>Gammaproteobacteria</taxon>
        <taxon>Alteromonadales</taxon>
        <taxon>Alteromonadaceae</taxon>
        <taxon>Lacimicrobium</taxon>
    </lineage>
</organism>
<name>A0ABQ1R9C6_9ALTE</name>
<feature type="transmembrane region" description="Helical" evidence="3">
    <location>
        <begin position="132"/>
        <end position="155"/>
    </location>
</feature>
<feature type="transmembrane region" description="Helical" evidence="3">
    <location>
        <begin position="23"/>
        <end position="47"/>
    </location>
</feature>
<dbReference type="Gene3D" id="3.30.70.270">
    <property type="match status" value="1"/>
</dbReference>
<evidence type="ECO:0000256" key="1">
    <source>
        <dbReference type="ARBA" id="ARBA00012528"/>
    </source>
</evidence>
<feature type="domain" description="GGDEF" evidence="4">
    <location>
        <begin position="233"/>
        <end position="366"/>
    </location>
</feature>
<dbReference type="SUPFAM" id="SSF55073">
    <property type="entry name" value="Nucleotide cyclase"/>
    <property type="match status" value="1"/>
</dbReference>
<comment type="caution">
    <text evidence="5">The sequence shown here is derived from an EMBL/GenBank/DDBJ whole genome shotgun (WGS) entry which is preliminary data.</text>
</comment>
<protein>
    <recommendedName>
        <fullName evidence="1">diguanylate cyclase</fullName>
        <ecNumber evidence="1">2.7.7.65</ecNumber>
    </recommendedName>
</protein>
<dbReference type="Pfam" id="PF00990">
    <property type="entry name" value="GGDEF"/>
    <property type="match status" value="1"/>
</dbReference>
<evidence type="ECO:0000313" key="5">
    <source>
        <dbReference type="EMBL" id="GGD60928.1"/>
    </source>
</evidence>
<dbReference type="Proteomes" id="UP000614272">
    <property type="component" value="Unassembled WGS sequence"/>
</dbReference>
<evidence type="ECO:0000259" key="4">
    <source>
        <dbReference type="PROSITE" id="PS50887"/>
    </source>
</evidence>
<proteinExistence type="predicted"/>
<dbReference type="InterPro" id="IPR043128">
    <property type="entry name" value="Rev_trsase/Diguanyl_cyclase"/>
</dbReference>
<dbReference type="EMBL" id="BMGJ01000005">
    <property type="protein sequence ID" value="GGD60928.1"/>
    <property type="molecule type" value="Genomic_DNA"/>
</dbReference>